<gene>
    <name evidence="1" type="ORF">CSSPJE1EN2_LOCUS7991</name>
</gene>
<evidence type="ECO:0000313" key="2">
    <source>
        <dbReference type="Proteomes" id="UP001497522"/>
    </source>
</evidence>
<organism evidence="1 2">
    <name type="scientific">Sphagnum jensenii</name>
    <dbReference type="NCBI Taxonomy" id="128206"/>
    <lineage>
        <taxon>Eukaryota</taxon>
        <taxon>Viridiplantae</taxon>
        <taxon>Streptophyta</taxon>
        <taxon>Embryophyta</taxon>
        <taxon>Bryophyta</taxon>
        <taxon>Sphagnophytina</taxon>
        <taxon>Sphagnopsida</taxon>
        <taxon>Sphagnales</taxon>
        <taxon>Sphagnaceae</taxon>
        <taxon>Sphagnum</taxon>
    </lineage>
</organism>
<sequence length="148" mass="15696">MVMKAKPNIKVPNHEAISVAIEVANAIGDELTTIANEVVNVVDHDESPHVVNGIANCIGDESIITVSEVANANNRGSQATDIEVAYVSVGQGLPCIAIKVANSIIVDIMCNGGEPTNLQGGPTTPLIEVTRPLIHDVMPRKEIRKEKN</sequence>
<dbReference type="EMBL" id="OZ023716">
    <property type="protein sequence ID" value="CAK9864996.1"/>
    <property type="molecule type" value="Genomic_DNA"/>
</dbReference>
<reference evidence="1" key="1">
    <citation type="submission" date="2024-03" db="EMBL/GenBank/DDBJ databases">
        <authorList>
            <consortium name="ELIXIR-Norway"/>
            <consortium name="Elixir Norway"/>
        </authorList>
    </citation>
    <scope>NUCLEOTIDE SEQUENCE</scope>
</reference>
<dbReference type="Proteomes" id="UP001497522">
    <property type="component" value="Chromosome 15"/>
</dbReference>
<keyword evidence="2" id="KW-1185">Reference proteome</keyword>
<accession>A0ABP1AR66</accession>
<proteinExistence type="predicted"/>
<evidence type="ECO:0000313" key="1">
    <source>
        <dbReference type="EMBL" id="CAK9864996.1"/>
    </source>
</evidence>
<name>A0ABP1AR66_9BRYO</name>
<protein>
    <submittedName>
        <fullName evidence="1">Uncharacterized protein</fullName>
    </submittedName>
</protein>